<feature type="compositionally biased region" description="Polar residues" evidence="1">
    <location>
        <begin position="175"/>
        <end position="191"/>
    </location>
</feature>
<accession>A0ABD1QGN2</accession>
<comment type="caution">
    <text evidence="2">The sequence shown here is derived from an EMBL/GenBank/DDBJ whole genome shotgun (WGS) entry which is preliminary data.</text>
</comment>
<reference evidence="3" key="1">
    <citation type="submission" date="2024-07" db="EMBL/GenBank/DDBJ databases">
        <title>Two chromosome-level genome assemblies of Korean endemic species Abeliophyllum distichum and Forsythia ovata (Oleaceae).</title>
        <authorList>
            <person name="Jang H."/>
        </authorList>
    </citation>
    <scope>NUCLEOTIDE SEQUENCE [LARGE SCALE GENOMIC DNA]</scope>
</reference>
<protein>
    <recommendedName>
        <fullName evidence="4">Transposase</fullName>
    </recommendedName>
</protein>
<dbReference type="Proteomes" id="UP001604336">
    <property type="component" value="Unassembled WGS sequence"/>
</dbReference>
<sequence>MQPIGNNLKYFTCLVGNEVRFTVPPCYPSWTEGDWSSDEYRVVCAAVDHLVADRYRDYKLKAHNHLKLHGPSRSYDEIFAKDWQKCIDFFTSPTFVERSSKNKVNRGKATYPSVQGSKSFSATCYDEVASSGASLDERAIAKEVLGERRDHVHGVGRVPKDTSPSLDLTAASEAPQETSHQFSRDPQNNDPQFAMYETQLRQMQREIELLKNSIPVVVPKEDENGDEDEGLGDF</sequence>
<organism evidence="2 3">
    <name type="scientific">Abeliophyllum distichum</name>
    <dbReference type="NCBI Taxonomy" id="126358"/>
    <lineage>
        <taxon>Eukaryota</taxon>
        <taxon>Viridiplantae</taxon>
        <taxon>Streptophyta</taxon>
        <taxon>Embryophyta</taxon>
        <taxon>Tracheophyta</taxon>
        <taxon>Spermatophyta</taxon>
        <taxon>Magnoliopsida</taxon>
        <taxon>eudicotyledons</taxon>
        <taxon>Gunneridae</taxon>
        <taxon>Pentapetalae</taxon>
        <taxon>asterids</taxon>
        <taxon>lamiids</taxon>
        <taxon>Lamiales</taxon>
        <taxon>Oleaceae</taxon>
        <taxon>Forsythieae</taxon>
        <taxon>Abeliophyllum</taxon>
    </lineage>
</organism>
<gene>
    <name evidence="2" type="ORF">Adt_35643</name>
</gene>
<feature type="region of interest" description="Disordered" evidence="1">
    <location>
        <begin position="212"/>
        <end position="234"/>
    </location>
</feature>
<proteinExistence type="predicted"/>
<evidence type="ECO:0000256" key="1">
    <source>
        <dbReference type="SAM" id="MobiDB-lite"/>
    </source>
</evidence>
<evidence type="ECO:0000313" key="3">
    <source>
        <dbReference type="Proteomes" id="UP001604336"/>
    </source>
</evidence>
<feature type="compositionally biased region" description="Acidic residues" evidence="1">
    <location>
        <begin position="223"/>
        <end position="234"/>
    </location>
</feature>
<evidence type="ECO:0000313" key="2">
    <source>
        <dbReference type="EMBL" id="KAL2474907.1"/>
    </source>
</evidence>
<dbReference type="EMBL" id="JBFOLK010000011">
    <property type="protein sequence ID" value="KAL2474907.1"/>
    <property type="molecule type" value="Genomic_DNA"/>
</dbReference>
<dbReference type="AlphaFoldDB" id="A0ABD1QGN2"/>
<keyword evidence="3" id="KW-1185">Reference proteome</keyword>
<feature type="region of interest" description="Disordered" evidence="1">
    <location>
        <begin position="151"/>
        <end position="194"/>
    </location>
</feature>
<name>A0ABD1QGN2_9LAMI</name>
<evidence type="ECO:0008006" key="4">
    <source>
        <dbReference type="Google" id="ProtNLM"/>
    </source>
</evidence>